<dbReference type="Pfam" id="PF11955">
    <property type="entry name" value="PORR"/>
    <property type="match status" value="1"/>
</dbReference>
<feature type="domain" description="PORR" evidence="1">
    <location>
        <begin position="102"/>
        <end position="427"/>
    </location>
</feature>
<feature type="non-terminal residue" evidence="2">
    <location>
        <position position="1"/>
    </location>
</feature>
<dbReference type="PANTHER" id="PTHR31476">
    <property type="entry name" value="PROTEIN WHAT'S THIS FACTOR 1 HOMOLOG, CHLOROPLASTIC"/>
    <property type="match status" value="1"/>
</dbReference>
<accession>A0A7J6FSE0</accession>
<evidence type="ECO:0000313" key="3">
    <source>
        <dbReference type="Proteomes" id="UP000525078"/>
    </source>
</evidence>
<sequence>APFTASLTVHSSGDGVDKESFSSKTVIEFDEGFVNLGILFVIIDKPELTSRHGMLSKIIRTTLKRVLSHSEKPIFSVLYQPRNPPYKYSQHCNYVDVYMKWKKDHYYDNIDHIHKSKILKPIVSLKNCIAEDPNGCIPISVVSKRGVELEVPMKVARFLRRYPSIFEEFTGPQYNLPWFKLTPEAAEVDREEKRVYEECRKDLRERLKRLILMSTGKVLPLKIIQGMQWYLGLPDDFLRNPEKNLDETFRFVDMEDGLKGLAVDNGEKVLSSVQSFAMKQGVYTGDSMEPIEFRLFPSKGLRLKVKIKGWLNEFQKLPYVSPYEDISNLAPDSDIAEKRLVGLLHELLSLFVEHSAERRKILCLKKHMGLPQKMHKAFERHPYMFYLSLKNNTCTAILKEAYCDPSAIERHPILKIRKRYINLMQKSDSILKKRRLSSRLDDGPKMDLDLDSTDEETDLDLDCLPPFLISCYTGK</sequence>
<name>A0A7J6FSE0_CANSA</name>
<dbReference type="InterPro" id="IPR045040">
    <property type="entry name" value="PORR_fam"/>
</dbReference>
<dbReference type="GO" id="GO:0003723">
    <property type="term" value="F:RNA binding"/>
    <property type="evidence" value="ECO:0007669"/>
    <property type="project" value="InterPro"/>
</dbReference>
<evidence type="ECO:0000259" key="1">
    <source>
        <dbReference type="Pfam" id="PF11955"/>
    </source>
</evidence>
<evidence type="ECO:0000313" key="2">
    <source>
        <dbReference type="EMBL" id="KAF4373578.1"/>
    </source>
</evidence>
<gene>
    <name evidence="2" type="ORF">F8388_025272</name>
</gene>
<organism evidence="2 3">
    <name type="scientific">Cannabis sativa</name>
    <name type="common">Hemp</name>
    <name type="synonym">Marijuana</name>
    <dbReference type="NCBI Taxonomy" id="3483"/>
    <lineage>
        <taxon>Eukaryota</taxon>
        <taxon>Viridiplantae</taxon>
        <taxon>Streptophyta</taxon>
        <taxon>Embryophyta</taxon>
        <taxon>Tracheophyta</taxon>
        <taxon>Spermatophyta</taxon>
        <taxon>Magnoliopsida</taxon>
        <taxon>eudicotyledons</taxon>
        <taxon>Gunneridae</taxon>
        <taxon>Pentapetalae</taxon>
        <taxon>rosids</taxon>
        <taxon>fabids</taxon>
        <taxon>Rosales</taxon>
        <taxon>Cannabaceae</taxon>
        <taxon>Cannabis</taxon>
    </lineage>
</organism>
<dbReference type="EMBL" id="JAATIP010000099">
    <property type="protein sequence ID" value="KAF4373578.1"/>
    <property type="molecule type" value="Genomic_DNA"/>
</dbReference>
<dbReference type="PANTHER" id="PTHR31476:SF13">
    <property type="entry name" value="PROTEIN WHAT'S THIS FACTOR 9, MITOCHONDRIAL"/>
    <property type="match status" value="1"/>
</dbReference>
<dbReference type="AlphaFoldDB" id="A0A7J6FSE0"/>
<dbReference type="Proteomes" id="UP000525078">
    <property type="component" value="Unassembled WGS sequence"/>
</dbReference>
<comment type="caution">
    <text evidence="2">The sequence shown here is derived from an EMBL/GenBank/DDBJ whole genome shotgun (WGS) entry which is preliminary data.</text>
</comment>
<proteinExistence type="predicted"/>
<protein>
    <recommendedName>
        <fullName evidence="1">PORR domain-containing protein</fullName>
    </recommendedName>
</protein>
<dbReference type="InterPro" id="IPR021099">
    <property type="entry name" value="PORR_domain"/>
</dbReference>
<reference evidence="2 3" key="1">
    <citation type="journal article" date="2020" name="bioRxiv">
        <title>Sequence and annotation of 42 cannabis genomes reveals extensive copy number variation in cannabinoid synthesis and pathogen resistance genes.</title>
        <authorList>
            <person name="Mckernan K.J."/>
            <person name="Helbert Y."/>
            <person name="Kane L.T."/>
            <person name="Ebling H."/>
            <person name="Zhang L."/>
            <person name="Liu B."/>
            <person name="Eaton Z."/>
            <person name="Mclaughlin S."/>
            <person name="Kingan S."/>
            <person name="Baybayan P."/>
            <person name="Concepcion G."/>
            <person name="Jordan M."/>
            <person name="Riva A."/>
            <person name="Barbazuk W."/>
            <person name="Harkins T."/>
        </authorList>
    </citation>
    <scope>NUCLEOTIDE SEQUENCE [LARGE SCALE GENOMIC DNA]</scope>
    <source>
        <strain evidence="3">cv. Jamaican Lion 4</strain>
        <tissue evidence="2">Leaf</tissue>
    </source>
</reference>